<evidence type="ECO:0000256" key="12">
    <source>
        <dbReference type="SAM" id="MobiDB-lite"/>
    </source>
</evidence>
<evidence type="ECO:0000256" key="10">
    <source>
        <dbReference type="RuleBase" id="RU366036"/>
    </source>
</evidence>
<evidence type="ECO:0000256" key="2">
    <source>
        <dbReference type="ARBA" id="ARBA00005770"/>
    </source>
</evidence>
<organism evidence="13 14">
    <name type="scientific">Aaosphaeria arxii CBS 175.79</name>
    <dbReference type="NCBI Taxonomy" id="1450172"/>
    <lineage>
        <taxon>Eukaryota</taxon>
        <taxon>Fungi</taxon>
        <taxon>Dikarya</taxon>
        <taxon>Ascomycota</taxon>
        <taxon>Pezizomycotina</taxon>
        <taxon>Dothideomycetes</taxon>
        <taxon>Pleosporomycetidae</taxon>
        <taxon>Pleosporales</taxon>
        <taxon>Pleosporales incertae sedis</taxon>
        <taxon>Aaosphaeria</taxon>
    </lineage>
</organism>
<dbReference type="SUPFAM" id="SSF140718">
    <property type="entry name" value="Mediator hinge subcomplex-like"/>
    <property type="match status" value="1"/>
</dbReference>
<gene>
    <name evidence="13" type="ORF">BU24DRAFT_58866</name>
</gene>
<dbReference type="Proteomes" id="UP000799778">
    <property type="component" value="Unassembled WGS sequence"/>
</dbReference>
<name>A0A6A5XBL1_9PLEO</name>
<dbReference type="GeneID" id="54291841"/>
<dbReference type="GO" id="GO:0003712">
    <property type="term" value="F:transcription coregulator activity"/>
    <property type="evidence" value="ECO:0007669"/>
    <property type="project" value="TreeGrafter"/>
</dbReference>
<evidence type="ECO:0000256" key="3">
    <source>
        <dbReference type="ARBA" id="ARBA00011837"/>
    </source>
</evidence>
<evidence type="ECO:0000256" key="9">
    <source>
        <dbReference type="ARBA" id="ARBA00025687"/>
    </source>
</evidence>
<feature type="region of interest" description="Disordered" evidence="12">
    <location>
        <begin position="31"/>
        <end position="66"/>
    </location>
</feature>
<dbReference type="AlphaFoldDB" id="A0A6A5XBL1"/>
<evidence type="ECO:0000256" key="1">
    <source>
        <dbReference type="ARBA" id="ARBA00004123"/>
    </source>
</evidence>
<comment type="subunit">
    <text evidence="3 10">Component of the Mediator complex.</text>
</comment>
<keyword evidence="5 10" id="KW-0805">Transcription regulation</keyword>
<evidence type="ECO:0000256" key="5">
    <source>
        <dbReference type="ARBA" id="ARBA00023015"/>
    </source>
</evidence>
<evidence type="ECO:0000256" key="7">
    <source>
        <dbReference type="ARBA" id="ARBA00023163"/>
    </source>
</evidence>
<accession>A0A6A5XBL1</accession>
<comment type="subcellular location">
    <subcellularLocation>
        <location evidence="1 10">Nucleus</location>
    </subcellularLocation>
</comment>
<reference evidence="13" key="1">
    <citation type="journal article" date="2020" name="Stud. Mycol.">
        <title>101 Dothideomycetes genomes: a test case for predicting lifestyles and emergence of pathogens.</title>
        <authorList>
            <person name="Haridas S."/>
            <person name="Albert R."/>
            <person name="Binder M."/>
            <person name="Bloem J."/>
            <person name="Labutti K."/>
            <person name="Salamov A."/>
            <person name="Andreopoulos B."/>
            <person name="Baker S."/>
            <person name="Barry K."/>
            <person name="Bills G."/>
            <person name="Bluhm B."/>
            <person name="Cannon C."/>
            <person name="Castanera R."/>
            <person name="Culley D."/>
            <person name="Daum C."/>
            <person name="Ezra D."/>
            <person name="Gonzalez J."/>
            <person name="Henrissat B."/>
            <person name="Kuo A."/>
            <person name="Liang C."/>
            <person name="Lipzen A."/>
            <person name="Lutzoni F."/>
            <person name="Magnuson J."/>
            <person name="Mondo S."/>
            <person name="Nolan M."/>
            <person name="Ohm R."/>
            <person name="Pangilinan J."/>
            <person name="Park H.-J."/>
            <person name="Ramirez L."/>
            <person name="Alfaro M."/>
            <person name="Sun H."/>
            <person name="Tritt A."/>
            <person name="Yoshinaga Y."/>
            <person name="Zwiers L.-H."/>
            <person name="Turgeon B."/>
            <person name="Goodwin S."/>
            <person name="Spatafora J."/>
            <person name="Crous P."/>
            <person name="Grigoriev I."/>
        </authorList>
    </citation>
    <scope>NUCLEOTIDE SEQUENCE</scope>
    <source>
        <strain evidence="13">CBS 175.79</strain>
    </source>
</reference>
<protein>
    <recommendedName>
        <fullName evidence="4 10">Mediator of RNA polymerase II transcription subunit 21</fullName>
    </recommendedName>
</protein>
<dbReference type="InterPro" id="IPR037212">
    <property type="entry name" value="Med7/Med21-like"/>
</dbReference>
<dbReference type="GO" id="GO:0016592">
    <property type="term" value="C:mediator complex"/>
    <property type="evidence" value="ECO:0007669"/>
    <property type="project" value="UniProtKB-UniRule"/>
</dbReference>
<feature type="coiled-coil region" evidence="11">
    <location>
        <begin position="100"/>
        <end position="127"/>
    </location>
</feature>
<dbReference type="EMBL" id="ML978076">
    <property type="protein sequence ID" value="KAF2010465.1"/>
    <property type="molecule type" value="Genomic_DNA"/>
</dbReference>
<keyword evidence="8 10" id="KW-0539">Nucleus</keyword>
<comment type="function">
    <text evidence="9 10">Component of the Mediator complex, a coactivator involved in the regulated transcription of nearly all RNA polymerase II-dependent genes. Mediator functions as a bridge to convey information from gene-specific regulatory proteins to the basal RNA polymerase II transcription machinery. Mediator is recruited to promoters by direct interactions with regulatory proteins and serves as a scaffold for the assembly of a functional preinitiation complex with RNA polymerase II and the general transcription factors.</text>
</comment>
<keyword evidence="6 10" id="KW-0010">Activator</keyword>
<dbReference type="PANTHER" id="PTHR13381:SF0">
    <property type="entry name" value="MEDIATOR OF RNA POLYMERASE II TRANSCRIPTION SUBUNIT 21"/>
    <property type="match status" value="1"/>
</dbReference>
<dbReference type="GO" id="GO:0006357">
    <property type="term" value="P:regulation of transcription by RNA polymerase II"/>
    <property type="evidence" value="ECO:0007669"/>
    <property type="project" value="TreeGrafter"/>
</dbReference>
<dbReference type="Gene3D" id="6.10.280.10">
    <property type="entry name" value="Mediator complex, subunit Med21"/>
    <property type="match status" value="1"/>
</dbReference>
<keyword evidence="11" id="KW-0175">Coiled coil</keyword>
<keyword evidence="7 10" id="KW-0804">Transcription</keyword>
<feature type="compositionally biased region" description="Low complexity" evidence="12">
    <location>
        <begin position="52"/>
        <end position="63"/>
    </location>
</feature>
<dbReference type="PANTHER" id="PTHR13381">
    <property type="entry name" value="RNA POLYMERASE II HOLOENZYME COMPONENT SRB7"/>
    <property type="match status" value="1"/>
</dbReference>
<evidence type="ECO:0000256" key="11">
    <source>
        <dbReference type="SAM" id="Coils"/>
    </source>
</evidence>
<comment type="similarity">
    <text evidence="2 10">Belongs to the Mediator complex subunit 21 family.</text>
</comment>
<evidence type="ECO:0000313" key="13">
    <source>
        <dbReference type="EMBL" id="KAF2010465.1"/>
    </source>
</evidence>
<dbReference type="Pfam" id="PF11221">
    <property type="entry name" value="Med21"/>
    <property type="match status" value="1"/>
</dbReference>
<dbReference type="OrthoDB" id="526653at2759"/>
<dbReference type="InterPro" id="IPR021384">
    <property type="entry name" value="Mediator_Med21"/>
</dbReference>
<evidence type="ECO:0000256" key="4">
    <source>
        <dbReference type="ARBA" id="ARBA00019691"/>
    </source>
</evidence>
<dbReference type="RefSeq" id="XP_033378804.1">
    <property type="nucleotide sequence ID" value="XM_033534444.1"/>
</dbReference>
<evidence type="ECO:0000256" key="8">
    <source>
        <dbReference type="ARBA" id="ARBA00023242"/>
    </source>
</evidence>
<sequence>MGDILTQIQDELDMLLNQMFITLRYIQTSSPSAPITGQPTLPPLASDPSQPDPNTNPANPPTTSKAEFTHQIAEFAQDIVTKEQQLEILFDALPGMGISEKEQRERMEALQGELEGVEEKRREAGAVREGLVEKVERGIIGVRGG</sequence>
<evidence type="ECO:0000313" key="14">
    <source>
        <dbReference type="Proteomes" id="UP000799778"/>
    </source>
</evidence>
<keyword evidence="14" id="KW-1185">Reference proteome</keyword>
<proteinExistence type="inferred from homology"/>
<evidence type="ECO:0000256" key="6">
    <source>
        <dbReference type="ARBA" id="ARBA00023159"/>
    </source>
</evidence>